<dbReference type="PROSITE" id="PS50297">
    <property type="entry name" value="ANK_REP_REGION"/>
    <property type="match status" value="1"/>
</dbReference>
<evidence type="ECO:0000313" key="2">
    <source>
        <dbReference type="EMBL" id="KIJ61902.1"/>
    </source>
</evidence>
<organism evidence="2 3">
    <name type="scientific">Hydnomerulius pinastri MD-312</name>
    <dbReference type="NCBI Taxonomy" id="994086"/>
    <lineage>
        <taxon>Eukaryota</taxon>
        <taxon>Fungi</taxon>
        <taxon>Dikarya</taxon>
        <taxon>Basidiomycota</taxon>
        <taxon>Agaricomycotina</taxon>
        <taxon>Agaricomycetes</taxon>
        <taxon>Agaricomycetidae</taxon>
        <taxon>Boletales</taxon>
        <taxon>Boletales incertae sedis</taxon>
        <taxon>Leucogyrophana</taxon>
    </lineage>
</organism>
<dbReference type="Proteomes" id="UP000053820">
    <property type="component" value="Unassembled WGS sequence"/>
</dbReference>
<gene>
    <name evidence="2" type="ORF">HYDPIDRAFT_30968</name>
</gene>
<sequence length="175" mass="18953">MNDDIVLDMSAESHHTVLDDPDVTGAVAAALDEVGSGCNCFRFAVVQNKSHRYASSQLSILAVRTDSSTTIAIDDLHFASRNGGAEAEELVLGLRGGEIPLHIVVERERFGVVDFLLSTNIQPPPDILFSAFYSSHRYLRECRTEIIRALVNHGTDLHACNADGKTPLHLAVEGG</sequence>
<dbReference type="SUPFAM" id="SSF48403">
    <property type="entry name" value="Ankyrin repeat"/>
    <property type="match status" value="1"/>
</dbReference>
<evidence type="ECO:0000256" key="1">
    <source>
        <dbReference type="PROSITE-ProRule" id="PRU00023"/>
    </source>
</evidence>
<dbReference type="Gene3D" id="1.25.40.20">
    <property type="entry name" value="Ankyrin repeat-containing domain"/>
    <property type="match status" value="1"/>
</dbReference>
<evidence type="ECO:0000313" key="3">
    <source>
        <dbReference type="Proteomes" id="UP000053820"/>
    </source>
</evidence>
<dbReference type="AlphaFoldDB" id="A0A0C9WCT7"/>
<feature type="repeat" description="ANK" evidence="1">
    <location>
        <begin position="163"/>
        <end position="175"/>
    </location>
</feature>
<dbReference type="OrthoDB" id="366390at2759"/>
<keyword evidence="3" id="KW-1185">Reference proteome</keyword>
<dbReference type="InterPro" id="IPR036770">
    <property type="entry name" value="Ankyrin_rpt-contain_sf"/>
</dbReference>
<dbReference type="HOGENOM" id="CLU_1532765_0_0_1"/>
<dbReference type="Pfam" id="PF13637">
    <property type="entry name" value="Ank_4"/>
    <property type="match status" value="1"/>
</dbReference>
<dbReference type="InterPro" id="IPR002110">
    <property type="entry name" value="Ankyrin_rpt"/>
</dbReference>
<protein>
    <recommendedName>
        <fullName evidence="4">Ankyrin</fullName>
    </recommendedName>
</protein>
<name>A0A0C9WCT7_9AGAM</name>
<evidence type="ECO:0008006" key="4">
    <source>
        <dbReference type="Google" id="ProtNLM"/>
    </source>
</evidence>
<proteinExistence type="predicted"/>
<accession>A0A0C9WCT7</accession>
<reference evidence="2 3" key="1">
    <citation type="submission" date="2014-04" db="EMBL/GenBank/DDBJ databases">
        <title>Evolutionary Origins and Diversification of the Mycorrhizal Mutualists.</title>
        <authorList>
            <consortium name="DOE Joint Genome Institute"/>
            <consortium name="Mycorrhizal Genomics Consortium"/>
            <person name="Kohler A."/>
            <person name="Kuo A."/>
            <person name="Nagy L.G."/>
            <person name="Floudas D."/>
            <person name="Copeland A."/>
            <person name="Barry K.W."/>
            <person name="Cichocki N."/>
            <person name="Veneault-Fourrey C."/>
            <person name="LaButti K."/>
            <person name="Lindquist E.A."/>
            <person name="Lipzen A."/>
            <person name="Lundell T."/>
            <person name="Morin E."/>
            <person name="Murat C."/>
            <person name="Riley R."/>
            <person name="Ohm R."/>
            <person name="Sun H."/>
            <person name="Tunlid A."/>
            <person name="Henrissat B."/>
            <person name="Grigoriev I.V."/>
            <person name="Hibbett D.S."/>
            <person name="Martin F."/>
        </authorList>
    </citation>
    <scope>NUCLEOTIDE SEQUENCE [LARGE SCALE GENOMIC DNA]</scope>
    <source>
        <strain evidence="2 3">MD-312</strain>
    </source>
</reference>
<dbReference type="EMBL" id="KN839859">
    <property type="protein sequence ID" value="KIJ61902.1"/>
    <property type="molecule type" value="Genomic_DNA"/>
</dbReference>
<dbReference type="PROSITE" id="PS50088">
    <property type="entry name" value="ANK_REPEAT"/>
    <property type="match status" value="1"/>
</dbReference>
<keyword evidence="1" id="KW-0040">ANK repeat</keyword>